<name>A0ABV5KPC7_9BACL</name>
<organism evidence="6 7">
    <name type="scientific">Paenibacillus aurantiacus</name>
    <dbReference type="NCBI Taxonomy" id="1936118"/>
    <lineage>
        <taxon>Bacteria</taxon>
        <taxon>Bacillati</taxon>
        <taxon>Bacillota</taxon>
        <taxon>Bacilli</taxon>
        <taxon>Bacillales</taxon>
        <taxon>Paenibacillaceae</taxon>
        <taxon>Paenibacillus</taxon>
    </lineage>
</organism>
<comment type="caution">
    <text evidence="6">The sequence shown here is derived from an EMBL/GenBank/DDBJ whole genome shotgun (WGS) entry which is preliminary data.</text>
</comment>
<gene>
    <name evidence="6" type="ORF">ACFFSY_12615</name>
</gene>
<dbReference type="InterPro" id="IPR009003">
    <property type="entry name" value="Peptidase_S1_PA"/>
</dbReference>
<protein>
    <submittedName>
        <fullName evidence="6">S1 family peptidase</fullName>
    </submittedName>
</protein>
<keyword evidence="3" id="KW-0378">Hydrolase</keyword>
<dbReference type="SUPFAM" id="SSF50494">
    <property type="entry name" value="Trypsin-like serine proteases"/>
    <property type="match status" value="1"/>
</dbReference>
<proteinExistence type="inferred from homology"/>
<evidence type="ECO:0000256" key="1">
    <source>
        <dbReference type="ARBA" id="ARBA00007664"/>
    </source>
</evidence>
<dbReference type="CDD" id="cd21112">
    <property type="entry name" value="alphaLP-like"/>
    <property type="match status" value="1"/>
</dbReference>
<keyword evidence="2" id="KW-0645">Protease</keyword>
<keyword evidence="5" id="KW-1015">Disulfide bond</keyword>
<dbReference type="InterPro" id="IPR001316">
    <property type="entry name" value="Pept_S1A_streptogrisin"/>
</dbReference>
<sequence length="447" mass="48506">MNKGLKVLTVVFLLLCIGLPGVMAEDLNGNSRNSTTTGSNQTSEIVTKEVEIGFRKKFGLVSNETIVDEKMKKYEKSTKYGVHLSPEEEAELTTRIDFQEKYMTEIKKIVTSKTNGEFTLFIDQAAGGIVNIGLKNNNIQLEEVISLFTDKSKLKIINISKSEKDLDKIHEKIWREKDKLMEVGIIINDVATDIPNARVVVGVLGATSDKTNYLMKLYGESVFVQEADIATTDADRASTWNPLQGGTKITFTNDEGKTARCSVGFMATAGNLKYVVTAGHCHTSDRTKLYYQGTSKLGTMTFYNQGGYADAGMIGGGPASLTYTGGKIYLNGSSSTGRYTFIQNASEDNPGEVVYMSGSSTDTNPIQWGTIQNTNFSINLDGYSYEKLRTASFTSAGGDSGGTVYNGSKLKGIDTGHTGSGLAIYSHVEHVLAALKTKFGSTVSVIY</sequence>
<keyword evidence="7" id="KW-1185">Reference proteome</keyword>
<evidence type="ECO:0000313" key="6">
    <source>
        <dbReference type="EMBL" id="MFB9326760.1"/>
    </source>
</evidence>
<evidence type="ECO:0000256" key="4">
    <source>
        <dbReference type="ARBA" id="ARBA00022825"/>
    </source>
</evidence>
<dbReference type="InterPro" id="IPR043504">
    <property type="entry name" value="Peptidase_S1_PA_chymotrypsin"/>
</dbReference>
<dbReference type="PRINTS" id="PR00861">
    <property type="entry name" value="ALYTICPTASE"/>
</dbReference>
<dbReference type="RefSeq" id="WP_377494357.1">
    <property type="nucleotide sequence ID" value="NZ_JBHMDO010000022.1"/>
</dbReference>
<dbReference type="Proteomes" id="UP001589747">
    <property type="component" value="Unassembled WGS sequence"/>
</dbReference>
<comment type="similarity">
    <text evidence="1">Belongs to the peptidase S1 family.</text>
</comment>
<evidence type="ECO:0000256" key="3">
    <source>
        <dbReference type="ARBA" id="ARBA00022801"/>
    </source>
</evidence>
<reference evidence="6 7" key="1">
    <citation type="submission" date="2024-09" db="EMBL/GenBank/DDBJ databases">
        <authorList>
            <person name="Sun Q."/>
            <person name="Mori K."/>
        </authorList>
    </citation>
    <scope>NUCLEOTIDE SEQUENCE [LARGE SCALE GENOMIC DNA]</scope>
    <source>
        <strain evidence="6 7">TISTR 2452</strain>
    </source>
</reference>
<keyword evidence="4" id="KW-0720">Serine protease</keyword>
<dbReference type="Gene3D" id="2.40.10.10">
    <property type="entry name" value="Trypsin-like serine proteases"/>
    <property type="match status" value="2"/>
</dbReference>
<accession>A0ABV5KPC7</accession>
<evidence type="ECO:0000256" key="5">
    <source>
        <dbReference type="ARBA" id="ARBA00023157"/>
    </source>
</evidence>
<evidence type="ECO:0000256" key="2">
    <source>
        <dbReference type="ARBA" id="ARBA00022670"/>
    </source>
</evidence>
<evidence type="ECO:0000313" key="7">
    <source>
        <dbReference type="Proteomes" id="UP001589747"/>
    </source>
</evidence>
<dbReference type="EMBL" id="JBHMDO010000022">
    <property type="protein sequence ID" value="MFB9326760.1"/>
    <property type="molecule type" value="Genomic_DNA"/>
</dbReference>